<reference evidence="3" key="1">
    <citation type="submission" date="2023-02" db="EMBL/GenBank/DDBJ databases">
        <title>Complete genome sequence of Lactobacillus ruminis CACC888 isolated from Pig feces.</title>
        <authorList>
            <person name="Park S."/>
            <person name="Park M.A."/>
            <person name="Kim D.-H."/>
            <person name="Kim Y."/>
        </authorList>
    </citation>
    <scope>NUCLEOTIDE SEQUENCE</scope>
    <source>
        <strain evidence="3">CACC888</strain>
    </source>
</reference>
<dbReference type="RefSeq" id="WP_273745191.1">
    <property type="nucleotide sequence ID" value="NZ_CP117692.1"/>
</dbReference>
<name>A0AAQ3ASC6_9LACO</name>
<dbReference type="Proteomes" id="UP001222683">
    <property type="component" value="Chromosome"/>
</dbReference>
<dbReference type="SUPFAM" id="SSF54106">
    <property type="entry name" value="LysM domain"/>
    <property type="match status" value="1"/>
</dbReference>
<dbReference type="EMBL" id="CP117692">
    <property type="protein sequence ID" value="WDC82358.1"/>
    <property type="molecule type" value="Genomic_DNA"/>
</dbReference>
<feature type="domain" description="LysM" evidence="2">
    <location>
        <begin position="27"/>
        <end position="71"/>
    </location>
</feature>
<feature type="signal peptide" evidence="1">
    <location>
        <begin position="1"/>
        <end position="23"/>
    </location>
</feature>
<dbReference type="Pfam" id="PF01476">
    <property type="entry name" value="LysM"/>
    <property type="match status" value="1"/>
</dbReference>
<dbReference type="InterPro" id="IPR018392">
    <property type="entry name" value="LysM"/>
</dbReference>
<sequence length="226" mass="24425">MKFNKVALSIACAAGFTVAGAAAANADTVMVKSGDTLSQIADENNTTVSSIQSLNSLQNIHLIFPGQKLVINTNNGDAAASTQQSAQTTQQASQQQTTQQASQQQTTQQASQQQTTQQASQQQTTQQASQQQTTQQASQQQTMQTTQQAVASSSEQAARDWIASRESGGSYTAQNGNYYGKYQLSRAYLGGDYSAENQERVADSYVLNRYGSWANAKAHWLQNGWY</sequence>
<evidence type="ECO:0000313" key="3">
    <source>
        <dbReference type="EMBL" id="WDC82358.1"/>
    </source>
</evidence>
<evidence type="ECO:0000313" key="4">
    <source>
        <dbReference type="Proteomes" id="UP001222683"/>
    </source>
</evidence>
<organism evidence="3 4">
    <name type="scientific">Ligilactobacillus ruminis</name>
    <dbReference type="NCBI Taxonomy" id="1623"/>
    <lineage>
        <taxon>Bacteria</taxon>
        <taxon>Bacillati</taxon>
        <taxon>Bacillota</taxon>
        <taxon>Bacilli</taxon>
        <taxon>Lactobacillales</taxon>
        <taxon>Lactobacillaceae</taxon>
        <taxon>Ligilactobacillus</taxon>
    </lineage>
</organism>
<gene>
    <name evidence="3" type="ORF">PSR59_01585</name>
</gene>
<dbReference type="SMART" id="SM00257">
    <property type="entry name" value="LysM"/>
    <property type="match status" value="1"/>
</dbReference>
<evidence type="ECO:0000256" key="1">
    <source>
        <dbReference type="SAM" id="SignalP"/>
    </source>
</evidence>
<accession>A0AAQ3ASC6</accession>
<feature type="chain" id="PRO_5042880590" evidence="1">
    <location>
        <begin position="24"/>
        <end position="226"/>
    </location>
</feature>
<dbReference type="CDD" id="cd00118">
    <property type="entry name" value="LysM"/>
    <property type="match status" value="1"/>
</dbReference>
<evidence type="ECO:0000259" key="2">
    <source>
        <dbReference type="PROSITE" id="PS51782"/>
    </source>
</evidence>
<dbReference type="Gene3D" id="3.10.350.10">
    <property type="entry name" value="LysM domain"/>
    <property type="match status" value="1"/>
</dbReference>
<keyword evidence="1" id="KW-0732">Signal</keyword>
<dbReference type="PROSITE" id="PS51782">
    <property type="entry name" value="LYSM"/>
    <property type="match status" value="1"/>
</dbReference>
<dbReference type="InterPro" id="IPR036779">
    <property type="entry name" value="LysM_dom_sf"/>
</dbReference>
<dbReference type="AlphaFoldDB" id="A0AAQ3ASC6"/>
<protein>
    <submittedName>
        <fullName evidence="3">LysM peptidoglycan-binding domain-containing protein</fullName>
    </submittedName>
</protein>
<proteinExistence type="predicted"/>